<name>A0A4V0NRV4_9CAUD</name>
<accession>A0A4V0NRV4</accession>
<evidence type="ECO:0000313" key="1">
    <source>
        <dbReference type="EMBL" id="AWY10190.1"/>
    </source>
</evidence>
<sequence>MKKPLPTMPLAQRSWHCAQNDTEYVYRTWTMAEQEILVQVREEETDRKDRIDSIIQVVQNCVEKPEDFDARKTPTFIIESLFLRIYAISMGESHHLNMRCTNAIDKDGTLHECGNKIEFDIPLVQAADVKVYDNHKNIIPLPGGYNLKMRYPCLSMADEKPPKDVDASWIISRFLECIFNDDGEVWEASDYTSEEMRAFMRSLGGDIQQPIMEDFFLSAPHIYWKMAPTKCSKCGFEHNYEIRNLNHVFR</sequence>
<organism evidence="1 2">
    <name type="scientific">Vibrio phage VP-1</name>
    <dbReference type="NCBI Taxonomy" id="2234088"/>
    <lineage>
        <taxon>Viruses</taxon>
        <taxon>Duplodnaviria</taxon>
        <taxon>Heunggongvirae</taxon>
        <taxon>Uroviricota</taxon>
        <taxon>Caudoviricetes</taxon>
        <taxon>Pantevenvirales</taxon>
        <taxon>Ackermannviridae</taxon>
        <taxon>Vapseptimavirus</taxon>
        <taxon>Vapseptimavirus VAP7</taxon>
    </lineage>
</organism>
<dbReference type="Pfam" id="PF12322">
    <property type="entry name" value="T4_baseplate"/>
    <property type="match status" value="1"/>
</dbReference>
<dbReference type="Proteomes" id="UP000305753">
    <property type="component" value="Segment"/>
</dbReference>
<evidence type="ECO:0000313" key="2">
    <source>
        <dbReference type="Proteomes" id="UP000305753"/>
    </source>
</evidence>
<proteinExistence type="predicted"/>
<protein>
    <submittedName>
        <fullName evidence="1">Baseplate hub subunit</fullName>
    </submittedName>
</protein>
<dbReference type="EMBL" id="MH363700">
    <property type="protein sequence ID" value="AWY10190.1"/>
    <property type="molecule type" value="Genomic_DNA"/>
</dbReference>
<dbReference type="InterPro" id="IPR024364">
    <property type="entry name" value="Baseplate_phage_T4-like"/>
</dbReference>
<reference evidence="1 2" key="1">
    <citation type="submission" date="2018-05" db="EMBL/GenBank/DDBJ databases">
        <title>Whole genome sequencing of Vibrio phage VP-1.</title>
        <authorList>
            <person name="Nandita M."/>
            <person name="Bhat S.G."/>
        </authorList>
    </citation>
    <scope>NUCLEOTIDE SEQUENCE [LARGE SCALE GENOMIC DNA]</scope>
</reference>